<feature type="signal peptide" evidence="2">
    <location>
        <begin position="1"/>
        <end position="19"/>
    </location>
</feature>
<proteinExistence type="predicted"/>
<evidence type="ECO:0000313" key="3">
    <source>
        <dbReference type="Proteomes" id="UP001652740"/>
    </source>
</evidence>
<feature type="region of interest" description="Disordered" evidence="1">
    <location>
        <begin position="380"/>
        <end position="401"/>
    </location>
</feature>
<name>A0ABM3MEM7_GALME</name>
<accession>A0ABM3MEM7</accession>
<feature type="region of interest" description="Disordered" evidence="1">
    <location>
        <begin position="421"/>
        <end position="471"/>
    </location>
</feature>
<sequence>MRLYLYPLFLFTFLSLARAAKLPALDARDLEKKLAAVAQEAAKDIVPVDNASNNEDLTDQTTVINEIENNLRIKTNDIPVKVVVENAKSTVEGIENINTNEEQNTEESSDIKRVEIDLKNPGLPQRQEHDTQNPEHYEEPVPKLKESIVNTQAALKQGFQGVADWIANNEQINSIQSSLQNLQESFTSQIQKLNDTVQSIWNNDPNKNEAGSEPGQTKAINNVEIGLKTLEDSFRSGIKALTEEVHASNIVRADGDKPGESGATTDGSASGGSGSDGASNNPFLQALQSFQNTVSQSLSNVTSAWQNYITSIQQGNAGNNTSSGPGSFISGIGSGIQNIFAQSPSTPATGQSDEVSGTTSRPGLPIWQGIQSSIQNIWNLGQNQPTQSPQNDQPAQSSSGPIAQAIQNNPLVQGVVNLIQPNRPGAQQPQAVKPADPSQQEGSNVVPAPTESKPEQSTAEKIQPSADGPIKKIIQNNPIVKGISGAVHKLTSPERPRDTVEGQKSDKDVKGGLFIGGHGVHGGHGGHGGSHSVTAWSNFVNSLIGTISASINGTTASISTALNSAINTIGSNVQSIITTAEG</sequence>
<keyword evidence="3" id="KW-1185">Reference proteome</keyword>
<protein>
    <submittedName>
        <fullName evidence="4">Uncharacterized protein LOC113512984 isoform X1</fullName>
    </submittedName>
</protein>
<feature type="compositionally biased region" description="Polar residues" evidence="1">
    <location>
        <begin position="338"/>
        <end position="361"/>
    </location>
</feature>
<feature type="compositionally biased region" description="Basic and acidic residues" evidence="1">
    <location>
        <begin position="491"/>
        <end position="508"/>
    </location>
</feature>
<feature type="region of interest" description="Disordered" evidence="1">
    <location>
        <begin position="485"/>
        <end position="508"/>
    </location>
</feature>
<feature type="compositionally biased region" description="Basic and acidic residues" evidence="1">
    <location>
        <begin position="126"/>
        <end position="139"/>
    </location>
</feature>
<feature type="region of interest" description="Disordered" evidence="1">
    <location>
        <begin position="119"/>
        <end position="139"/>
    </location>
</feature>
<reference evidence="4" key="1">
    <citation type="submission" date="2025-08" db="UniProtKB">
        <authorList>
            <consortium name="RefSeq"/>
        </authorList>
    </citation>
    <scope>IDENTIFICATION</scope>
    <source>
        <tissue evidence="4">Whole larvae</tissue>
    </source>
</reference>
<organism evidence="3 4">
    <name type="scientific">Galleria mellonella</name>
    <name type="common">Greater wax moth</name>
    <dbReference type="NCBI Taxonomy" id="7137"/>
    <lineage>
        <taxon>Eukaryota</taxon>
        <taxon>Metazoa</taxon>
        <taxon>Ecdysozoa</taxon>
        <taxon>Arthropoda</taxon>
        <taxon>Hexapoda</taxon>
        <taxon>Insecta</taxon>
        <taxon>Pterygota</taxon>
        <taxon>Neoptera</taxon>
        <taxon>Endopterygota</taxon>
        <taxon>Lepidoptera</taxon>
        <taxon>Glossata</taxon>
        <taxon>Ditrysia</taxon>
        <taxon>Pyraloidea</taxon>
        <taxon>Pyralidae</taxon>
        <taxon>Galleriinae</taxon>
        <taxon>Galleria</taxon>
    </lineage>
</organism>
<feature type="chain" id="PRO_5046454158" evidence="2">
    <location>
        <begin position="20"/>
        <end position="582"/>
    </location>
</feature>
<evidence type="ECO:0000313" key="4">
    <source>
        <dbReference type="RefSeq" id="XP_052749565.1"/>
    </source>
</evidence>
<evidence type="ECO:0000256" key="1">
    <source>
        <dbReference type="SAM" id="MobiDB-lite"/>
    </source>
</evidence>
<gene>
    <name evidence="4" type="primary">LOC113512984</name>
</gene>
<keyword evidence="2" id="KW-0732">Signal</keyword>
<evidence type="ECO:0000256" key="2">
    <source>
        <dbReference type="SAM" id="SignalP"/>
    </source>
</evidence>
<feature type="region of interest" description="Disordered" evidence="1">
    <location>
        <begin position="338"/>
        <end position="366"/>
    </location>
</feature>
<dbReference type="Proteomes" id="UP001652740">
    <property type="component" value="Unplaced"/>
</dbReference>
<dbReference type="RefSeq" id="XP_052749565.1">
    <property type="nucleotide sequence ID" value="XM_052893605.1"/>
</dbReference>
<dbReference type="GeneID" id="113512984"/>
<feature type="region of interest" description="Disordered" evidence="1">
    <location>
        <begin position="249"/>
        <end position="282"/>
    </location>
</feature>